<gene>
    <name evidence="3" type="ORF">VNI00_003738</name>
</gene>
<feature type="compositionally biased region" description="Polar residues" evidence="1">
    <location>
        <begin position="21"/>
        <end position="36"/>
    </location>
</feature>
<reference evidence="3 4" key="1">
    <citation type="submission" date="2024-01" db="EMBL/GenBank/DDBJ databases">
        <title>A draft genome for a cacao thread blight-causing isolate of Paramarasmius palmivorus.</title>
        <authorList>
            <person name="Baruah I.K."/>
            <person name="Bukari Y."/>
            <person name="Amoako-Attah I."/>
            <person name="Meinhardt L.W."/>
            <person name="Bailey B.A."/>
            <person name="Cohen S.P."/>
        </authorList>
    </citation>
    <scope>NUCLEOTIDE SEQUENCE [LARGE SCALE GENOMIC DNA]</scope>
    <source>
        <strain evidence="3 4">GH-12</strain>
    </source>
</reference>
<evidence type="ECO:0000313" key="4">
    <source>
        <dbReference type="Proteomes" id="UP001383192"/>
    </source>
</evidence>
<evidence type="ECO:0000313" key="3">
    <source>
        <dbReference type="EMBL" id="KAK7054540.1"/>
    </source>
</evidence>
<feature type="domain" description="CxC2-like cysteine cluster KDZ transposase-associated" evidence="2">
    <location>
        <begin position="196"/>
        <end position="300"/>
    </location>
</feature>
<dbReference type="Pfam" id="PF18758">
    <property type="entry name" value="KDZ"/>
    <property type="match status" value="2"/>
</dbReference>
<comment type="caution">
    <text evidence="3">The sequence shown here is derived from an EMBL/GenBank/DDBJ whole genome shotgun (WGS) entry which is preliminary data.</text>
</comment>
<dbReference type="EMBL" id="JAYKXP010000009">
    <property type="protein sequence ID" value="KAK7054540.1"/>
    <property type="molecule type" value="Genomic_DNA"/>
</dbReference>
<protein>
    <recommendedName>
        <fullName evidence="2">CxC2-like cysteine cluster KDZ transposase-associated domain-containing protein</fullName>
    </recommendedName>
</protein>
<dbReference type="InterPro" id="IPR040521">
    <property type="entry name" value="KDZ"/>
</dbReference>
<feature type="compositionally biased region" description="Basic residues" evidence="1">
    <location>
        <begin position="1"/>
        <end position="11"/>
    </location>
</feature>
<feature type="compositionally biased region" description="Basic and acidic residues" evidence="1">
    <location>
        <begin position="37"/>
        <end position="55"/>
    </location>
</feature>
<proteinExistence type="predicted"/>
<dbReference type="Proteomes" id="UP001383192">
    <property type="component" value="Unassembled WGS sequence"/>
</dbReference>
<name>A0AAW0DTS0_9AGAR</name>
<dbReference type="InterPro" id="IPR041457">
    <property type="entry name" value="CxC2_KDZ-assoc"/>
</dbReference>
<sequence>MGRDRHARNKKRFETTAPLLPSQSRQILITNSANRITESRFHAEVPQRDKADPGRQPDPIPDSMSSSFAGAAEMDWEVTPCGDLPMESELYAGEEPGRVKVSLKTKAKRYQDSDNPLITWKEKYRDEYLDGMLITEGRGRHSSHCGCGSTSARFRCLDCFSLQMVCKDCICRQHLLNPLHRIQEWKSGFFHRIPIKEIGVYVHLGHSPGRVCERPQQTQGDFVVLSTTGIHEVELFFCGCNADFDHKQQLLEVGWWPSSYKDPRSAATFDVLRQFHALNLQAQTPPTDFYRTLETLTDGSGLSKPPDRLAQFMIMVRQWRHVKIGKRFGRGHDPSGLKGTEQGSTAVLCRACPQPGINLPLGWEQAPASQRWLYALILAMDANFKQKARSRPRDRLDETLGPGWGCVVDYDSYMSIVNARRHVDEISHCVGFNAIWNANSKKSKGLRATGIGAVICARHELFRPNGIGDLQKGERYCNMDAIFLMSVIRLASLILFISYDIACVGKTDGEGPERKWSTFNNAAASLSMMSHGGRLDTMADQANGHNYEKVIKTGTFLLKKLVKAISESIIHARAFTAINDILRIQFGEHVRLWEKQVEAWEQGLSKECPYDRPTTAISVSRVKKEMAEENARMQWEKGQNEAVAVLANAAAMVIEGIEIEEAQQNVRRLTSLSKQTDFQETNILNRRTALLTRIQRFHKYQVEHIPAIADHIPAITPDDQPEDIVLQLPSTFPTEIRSAIFSKDIIHLEDRLRYAYAHEAIDDLTDHLCSRTVAYAHTTRQPASQGAYTKTRAFRDQIESRVKSSEMSYKRHRIALVSLRGPGDWERVLRELRPDDIRAMGERTLVAEEQEMFRQAQKLAGISEKEIEAALLGADHNVPTLEDTNVLSSKSSSASWIWYVAGDRMNNERRKDIQIGLRVQWCKARARARRSREELELVDEEMRRSITFCHWRAGWWDAQAQRRSDVNPWLAEGLQAYASEQSDIERRRGTSWQSSWAPLRMRVAEVLKSLDDKHSDPEEMLNRLKTVTVELELEEDELLELY</sequence>
<evidence type="ECO:0000259" key="2">
    <source>
        <dbReference type="Pfam" id="PF18803"/>
    </source>
</evidence>
<accession>A0AAW0DTS0</accession>
<organism evidence="3 4">
    <name type="scientific">Paramarasmius palmivorus</name>
    <dbReference type="NCBI Taxonomy" id="297713"/>
    <lineage>
        <taxon>Eukaryota</taxon>
        <taxon>Fungi</taxon>
        <taxon>Dikarya</taxon>
        <taxon>Basidiomycota</taxon>
        <taxon>Agaricomycotina</taxon>
        <taxon>Agaricomycetes</taxon>
        <taxon>Agaricomycetidae</taxon>
        <taxon>Agaricales</taxon>
        <taxon>Marasmiineae</taxon>
        <taxon>Marasmiaceae</taxon>
        <taxon>Paramarasmius</taxon>
    </lineage>
</organism>
<keyword evidence="4" id="KW-1185">Reference proteome</keyword>
<dbReference type="Pfam" id="PF18803">
    <property type="entry name" value="CxC2"/>
    <property type="match status" value="1"/>
</dbReference>
<dbReference type="AlphaFoldDB" id="A0AAW0DTS0"/>
<feature type="region of interest" description="Disordered" evidence="1">
    <location>
        <begin position="1"/>
        <end position="67"/>
    </location>
</feature>
<evidence type="ECO:0000256" key="1">
    <source>
        <dbReference type="SAM" id="MobiDB-lite"/>
    </source>
</evidence>